<name>G0V294_TRYCI</name>
<evidence type="ECO:0000256" key="3">
    <source>
        <dbReference type="SAM" id="SignalP"/>
    </source>
</evidence>
<organism evidence="4">
    <name type="scientific">Trypanosoma congolense (strain IL3000)</name>
    <dbReference type="NCBI Taxonomy" id="1068625"/>
    <lineage>
        <taxon>Eukaryota</taxon>
        <taxon>Discoba</taxon>
        <taxon>Euglenozoa</taxon>
        <taxon>Kinetoplastea</taxon>
        <taxon>Metakinetoplastina</taxon>
        <taxon>Trypanosomatida</taxon>
        <taxon>Trypanosomatidae</taxon>
        <taxon>Trypanosoma</taxon>
        <taxon>Nannomonas</taxon>
    </lineage>
</organism>
<feature type="transmembrane region" description="Helical" evidence="2">
    <location>
        <begin position="201"/>
        <end position="220"/>
    </location>
</feature>
<gene>
    <name evidence="4" type="ORF">TCIL3000_11_12620</name>
</gene>
<reference evidence="4" key="1">
    <citation type="journal article" date="2012" name="Proc. Natl. Acad. Sci. U.S.A.">
        <title>Antigenic diversity is generated by distinct evolutionary mechanisms in African trypanosome species.</title>
        <authorList>
            <person name="Jackson A.P."/>
            <person name="Berry A."/>
            <person name="Aslett M."/>
            <person name="Allison H.C."/>
            <person name="Burton P."/>
            <person name="Vavrova-Anderson J."/>
            <person name="Brown R."/>
            <person name="Browne H."/>
            <person name="Corton N."/>
            <person name="Hauser H."/>
            <person name="Gamble J."/>
            <person name="Gilderthorp R."/>
            <person name="Marcello L."/>
            <person name="McQuillan J."/>
            <person name="Otto T.D."/>
            <person name="Quail M.A."/>
            <person name="Sanders M.J."/>
            <person name="van Tonder A."/>
            <person name="Ginger M.L."/>
            <person name="Field M.C."/>
            <person name="Barry J.D."/>
            <person name="Hertz-Fowler C."/>
            <person name="Berriman M."/>
        </authorList>
    </citation>
    <scope>NUCLEOTIDE SEQUENCE</scope>
    <source>
        <strain evidence="4">IL3000</strain>
    </source>
</reference>
<dbReference type="EMBL" id="HE575324">
    <property type="protein sequence ID" value="CCC95766.1"/>
    <property type="molecule type" value="Genomic_DNA"/>
</dbReference>
<sequence>MANQTAVVFLLLCLLGARCVRAARQKQAAARCPESCDAAPDWCATHLPRVGSITVSKCGNSSFTCSCNGGAGVVVLMTEKVCSWNVPLNHVEGGADHARAAPGPERLEGSVGGPPEGSHAPLDKKGAVDCRNARLDTQAMRSGHSDTSETETFESPSAPTFGYGRALSPSETSACGSPGDCNKTGNWPVTKTIILSLSSTWSMVLPNLAVLFLFVVASLMRGDSASDRSFQSTALRKTGLSAVQVARRNQCGLFHSKAIPPRPAQSRCFLKDREGLLRRRGVPAY</sequence>
<feature type="signal peptide" evidence="3">
    <location>
        <begin position="1"/>
        <end position="22"/>
    </location>
</feature>
<feature type="region of interest" description="Disordered" evidence="1">
    <location>
        <begin position="95"/>
        <end position="125"/>
    </location>
</feature>
<keyword evidence="2" id="KW-1133">Transmembrane helix</keyword>
<evidence type="ECO:0000256" key="2">
    <source>
        <dbReference type="SAM" id="Phobius"/>
    </source>
</evidence>
<protein>
    <submittedName>
        <fullName evidence="4">Uncharacterized protein TCIL3000_11_12620</fullName>
    </submittedName>
</protein>
<keyword evidence="2" id="KW-0472">Membrane</keyword>
<feature type="region of interest" description="Disordered" evidence="1">
    <location>
        <begin position="139"/>
        <end position="162"/>
    </location>
</feature>
<accession>G0V294</accession>
<keyword evidence="3" id="KW-0732">Signal</keyword>
<feature type="chain" id="PRO_5003410540" evidence="3">
    <location>
        <begin position="23"/>
        <end position="285"/>
    </location>
</feature>
<evidence type="ECO:0000256" key="1">
    <source>
        <dbReference type="SAM" id="MobiDB-lite"/>
    </source>
</evidence>
<evidence type="ECO:0000313" key="4">
    <source>
        <dbReference type="EMBL" id="CCC95766.1"/>
    </source>
</evidence>
<proteinExistence type="predicted"/>
<keyword evidence="2" id="KW-0812">Transmembrane</keyword>
<dbReference type="VEuPathDB" id="TriTrypDB:TcIL3000.11.12620"/>
<dbReference type="AlphaFoldDB" id="G0V294"/>